<sequence>MRDSLSVPTPLSSAISTDKDPLTTKLENIENQFTNWTSNVETLQNIITEFTVQYKEALAESDISMIPCYNYLLGGNELGNYLSLDLGGSTLRVSVITLDGANSTAKVVVSKNFGIPDSKKTINFAFFDWIAHNINEVISGNCSAFADSEEIMAGVTWSFPIFQTSSSDGTINKCGKGYNLDPRIFKMSIKSLFENSCSKYKIKLKILSLINDTVSVYLTAKFLDSSTSMGLVLGTGTNCCLFLPTNYINQNKADLNKDVLAGNNYHNLCLFNTEVSFFGEHVKSNVTKYDQQIFDWHSLEHAHLSNNFEGLFQPLEFLTSGRYISELCRLMVVDLIQQGLILKSQSPGDGLFQKYDFFTGEFCSNFYNLQDNKGCAEYFQQNFQAQCSDRDVAAIKKIIDMVIDRAAAILACSVVSLESLVELDNGSKIRSIGYDGSVLNNFHHYRSRFEHYLSILNPQMEYRLDFMNDSSILGAAIAAAANNNSVG</sequence>
<keyword evidence="6" id="KW-0324">Glycolysis</keyword>
<dbReference type="PROSITE" id="PS51748">
    <property type="entry name" value="HEXOKINASE_2"/>
    <property type="match status" value="1"/>
</dbReference>
<accession>A0AAV5QDI9</accession>
<keyword evidence="3 6" id="KW-0547">Nucleotide-binding</keyword>
<dbReference type="SUPFAM" id="SSF53067">
    <property type="entry name" value="Actin-like ATPase domain"/>
    <property type="match status" value="2"/>
</dbReference>
<dbReference type="GO" id="GO:0006013">
    <property type="term" value="P:mannose metabolic process"/>
    <property type="evidence" value="ECO:0007669"/>
    <property type="project" value="TreeGrafter"/>
</dbReference>
<evidence type="ECO:0000313" key="10">
    <source>
        <dbReference type="Proteomes" id="UP001360560"/>
    </source>
</evidence>
<dbReference type="GO" id="GO:0005829">
    <property type="term" value="C:cytosol"/>
    <property type="evidence" value="ECO:0007669"/>
    <property type="project" value="TreeGrafter"/>
</dbReference>
<dbReference type="GO" id="GO:0005739">
    <property type="term" value="C:mitochondrion"/>
    <property type="evidence" value="ECO:0007669"/>
    <property type="project" value="TreeGrafter"/>
</dbReference>
<proteinExistence type="inferred from homology"/>
<dbReference type="PANTHER" id="PTHR19443">
    <property type="entry name" value="HEXOKINASE"/>
    <property type="match status" value="1"/>
</dbReference>
<name>A0AAV5QDI9_9ASCO</name>
<keyword evidence="5 6" id="KW-0067">ATP-binding</keyword>
<evidence type="ECO:0000256" key="2">
    <source>
        <dbReference type="ARBA" id="ARBA00022679"/>
    </source>
</evidence>
<evidence type="ECO:0000313" key="9">
    <source>
        <dbReference type="EMBL" id="GMM32813.1"/>
    </source>
</evidence>
<feature type="domain" description="Hexokinase C-terminal" evidence="8">
    <location>
        <begin position="229"/>
        <end position="480"/>
    </location>
</feature>
<dbReference type="GO" id="GO:0006006">
    <property type="term" value="P:glucose metabolic process"/>
    <property type="evidence" value="ECO:0007669"/>
    <property type="project" value="TreeGrafter"/>
</dbReference>
<reference evidence="9 10" key="1">
    <citation type="journal article" date="2023" name="Elife">
        <title>Identification of key yeast species and microbe-microbe interactions impacting larval growth of Drosophila in the wild.</title>
        <authorList>
            <person name="Mure A."/>
            <person name="Sugiura Y."/>
            <person name="Maeda R."/>
            <person name="Honda K."/>
            <person name="Sakurai N."/>
            <person name="Takahashi Y."/>
            <person name="Watada M."/>
            <person name="Katoh T."/>
            <person name="Gotoh A."/>
            <person name="Gotoh Y."/>
            <person name="Taniguchi I."/>
            <person name="Nakamura K."/>
            <person name="Hayashi T."/>
            <person name="Katayama T."/>
            <person name="Uemura T."/>
            <person name="Hattori Y."/>
        </authorList>
    </citation>
    <scope>NUCLEOTIDE SEQUENCE [LARGE SCALE GENOMIC DNA]</scope>
    <source>
        <strain evidence="9 10">SC-9</strain>
    </source>
</reference>
<dbReference type="AlphaFoldDB" id="A0AAV5QDI9"/>
<evidence type="ECO:0000259" key="7">
    <source>
        <dbReference type="Pfam" id="PF00349"/>
    </source>
</evidence>
<dbReference type="GO" id="GO:0008865">
    <property type="term" value="F:fructokinase activity"/>
    <property type="evidence" value="ECO:0007669"/>
    <property type="project" value="TreeGrafter"/>
</dbReference>
<dbReference type="CDD" id="cd24000">
    <property type="entry name" value="ASKHA_NBD_HK"/>
    <property type="match status" value="1"/>
</dbReference>
<dbReference type="InterPro" id="IPR022672">
    <property type="entry name" value="Hexokinase_N"/>
</dbReference>
<comment type="caution">
    <text evidence="9">The sequence shown here is derived from an EMBL/GenBank/DDBJ whole genome shotgun (WGS) entry which is preliminary data.</text>
</comment>
<dbReference type="GO" id="GO:0006096">
    <property type="term" value="P:glycolytic process"/>
    <property type="evidence" value="ECO:0007669"/>
    <property type="project" value="UniProtKB-KW"/>
</dbReference>
<evidence type="ECO:0000256" key="1">
    <source>
        <dbReference type="ARBA" id="ARBA00009225"/>
    </source>
</evidence>
<dbReference type="InterPro" id="IPR001312">
    <property type="entry name" value="Hexokinase"/>
</dbReference>
<protein>
    <recommendedName>
        <fullName evidence="6">Phosphotransferase</fullName>
        <ecNumber evidence="6">2.7.1.-</ecNumber>
    </recommendedName>
</protein>
<dbReference type="GeneID" id="90070792"/>
<feature type="domain" description="Hexokinase N-terminal" evidence="7">
    <location>
        <begin position="29"/>
        <end position="221"/>
    </location>
</feature>
<dbReference type="Pfam" id="PF03727">
    <property type="entry name" value="Hexokinase_2"/>
    <property type="match status" value="1"/>
</dbReference>
<dbReference type="EMBL" id="BTFZ01000001">
    <property type="protein sequence ID" value="GMM32813.1"/>
    <property type="molecule type" value="Genomic_DNA"/>
</dbReference>
<evidence type="ECO:0000256" key="3">
    <source>
        <dbReference type="ARBA" id="ARBA00022741"/>
    </source>
</evidence>
<dbReference type="Proteomes" id="UP001360560">
    <property type="component" value="Unassembled WGS sequence"/>
</dbReference>
<organism evidence="9 10">
    <name type="scientific">Saccharomycopsis crataegensis</name>
    <dbReference type="NCBI Taxonomy" id="43959"/>
    <lineage>
        <taxon>Eukaryota</taxon>
        <taxon>Fungi</taxon>
        <taxon>Dikarya</taxon>
        <taxon>Ascomycota</taxon>
        <taxon>Saccharomycotina</taxon>
        <taxon>Saccharomycetes</taxon>
        <taxon>Saccharomycopsidaceae</taxon>
        <taxon>Saccharomycopsis</taxon>
    </lineage>
</organism>
<dbReference type="InterPro" id="IPR043129">
    <property type="entry name" value="ATPase_NBD"/>
</dbReference>
<dbReference type="PANTHER" id="PTHR19443:SF24">
    <property type="entry name" value="PHOSPHOTRANSFERASE"/>
    <property type="match status" value="1"/>
</dbReference>
<dbReference type="InterPro" id="IPR022673">
    <property type="entry name" value="Hexokinase_C"/>
</dbReference>
<gene>
    <name evidence="9" type="ORF">DASC09_001380</name>
</gene>
<dbReference type="Gene3D" id="3.40.367.20">
    <property type="match status" value="1"/>
</dbReference>
<comment type="similarity">
    <text evidence="1 6">Belongs to the hexokinase family.</text>
</comment>
<evidence type="ECO:0000259" key="8">
    <source>
        <dbReference type="Pfam" id="PF03727"/>
    </source>
</evidence>
<keyword evidence="2 6" id="KW-0808">Transferase</keyword>
<dbReference type="GO" id="GO:0005536">
    <property type="term" value="F:D-glucose binding"/>
    <property type="evidence" value="ECO:0007669"/>
    <property type="project" value="InterPro"/>
</dbReference>
<evidence type="ECO:0000256" key="4">
    <source>
        <dbReference type="ARBA" id="ARBA00022777"/>
    </source>
</evidence>
<keyword evidence="10" id="KW-1185">Reference proteome</keyword>
<dbReference type="GO" id="GO:0005524">
    <property type="term" value="F:ATP binding"/>
    <property type="evidence" value="ECO:0007669"/>
    <property type="project" value="UniProtKB-UniRule"/>
</dbReference>
<dbReference type="PRINTS" id="PR00475">
    <property type="entry name" value="HEXOKINASE"/>
</dbReference>
<dbReference type="Pfam" id="PF00349">
    <property type="entry name" value="Hexokinase_1"/>
    <property type="match status" value="1"/>
</dbReference>
<dbReference type="EC" id="2.7.1.-" evidence="6"/>
<dbReference type="GO" id="GO:0001678">
    <property type="term" value="P:intracellular glucose homeostasis"/>
    <property type="evidence" value="ECO:0007669"/>
    <property type="project" value="InterPro"/>
</dbReference>
<keyword evidence="4 6" id="KW-0418">Kinase</keyword>
<dbReference type="RefSeq" id="XP_064849813.1">
    <property type="nucleotide sequence ID" value="XM_064993741.1"/>
</dbReference>
<dbReference type="GO" id="GO:0019158">
    <property type="term" value="F:mannokinase activity"/>
    <property type="evidence" value="ECO:0007669"/>
    <property type="project" value="TreeGrafter"/>
</dbReference>
<dbReference type="GO" id="GO:0004340">
    <property type="term" value="F:glucokinase activity"/>
    <property type="evidence" value="ECO:0007669"/>
    <property type="project" value="TreeGrafter"/>
</dbReference>
<evidence type="ECO:0000256" key="6">
    <source>
        <dbReference type="RuleBase" id="RU362007"/>
    </source>
</evidence>
<evidence type="ECO:0000256" key="5">
    <source>
        <dbReference type="ARBA" id="ARBA00022840"/>
    </source>
</evidence>
<dbReference type="Gene3D" id="3.30.420.40">
    <property type="match status" value="1"/>
</dbReference>